<proteinExistence type="predicted"/>
<dbReference type="EMBL" id="NVAP01000127">
    <property type="protein sequence ID" value="PFQ32616.1"/>
    <property type="molecule type" value="Genomic_DNA"/>
</dbReference>
<accession>A0A2B2KQX4</accession>
<protein>
    <submittedName>
        <fullName evidence="1">Transposase</fullName>
    </submittedName>
</protein>
<comment type="caution">
    <text evidence="1">The sequence shown here is derived from an EMBL/GenBank/DDBJ whole genome shotgun (WGS) entry which is preliminary data.</text>
</comment>
<sequence>IQNDYRALPTQCSQSIMKGLFQNWKSFFASLKDYKKNPNKYAGTPRIPKYIRSSEKEILYTENKLMK</sequence>
<dbReference type="Proteomes" id="UP000224386">
    <property type="component" value="Unassembled WGS sequence"/>
</dbReference>
<evidence type="ECO:0000313" key="1">
    <source>
        <dbReference type="EMBL" id="PFQ32616.1"/>
    </source>
</evidence>
<reference evidence="1 2" key="1">
    <citation type="submission" date="2017-09" db="EMBL/GenBank/DDBJ databases">
        <title>Large-scale bioinformatics analysis of Bacillus genomes uncovers conserved roles of natural products in bacterial physiology.</title>
        <authorList>
            <consortium name="Agbiome Team Llc"/>
            <person name="Bleich R.M."/>
            <person name="Grubbs K.J."/>
            <person name="Santa Maria K.C."/>
            <person name="Allen S.E."/>
            <person name="Farag S."/>
            <person name="Shank E.A."/>
            <person name="Bowers A."/>
        </authorList>
    </citation>
    <scope>NUCLEOTIDE SEQUENCE [LARGE SCALE GENOMIC DNA]</scope>
    <source>
        <strain evidence="1 2">AFS070861</strain>
    </source>
</reference>
<feature type="non-terminal residue" evidence="1">
    <location>
        <position position="1"/>
    </location>
</feature>
<feature type="non-terminal residue" evidence="1">
    <location>
        <position position="67"/>
    </location>
</feature>
<gene>
    <name evidence="1" type="ORF">COK05_30780</name>
</gene>
<dbReference type="AlphaFoldDB" id="A0A2B2KQX4"/>
<name>A0A2B2KQX4_BACCE</name>
<evidence type="ECO:0000313" key="2">
    <source>
        <dbReference type="Proteomes" id="UP000224386"/>
    </source>
</evidence>
<organism evidence="1 2">
    <name type="scientific">Bacillus cereus</name>
    <dbReference type="NCBI Taxonomy" id="1396"/>
    <lineage>
        <taxon>Bacteria</taxon>
        <taxon>Bacillati</taxon>
        <taxon>Bacillota</taxon>
        <taxon>Bacilli</taxon>
        <taxon>Bacillales</taxon>
        <taxon>Bacillaceae</taxon>
        <taxon>Bacillus</taxon>
        <taxon>Bacillus cereus group</taxon>
    </lineage>
</organism>